<feature type="region of interest" description="Disordered" evidence="1">
    <location>
        <begin position="134"/>
        <end position="385"/>
    </location>
</feature>
<evidence type="ECO:0000313" key="4">
    <source>
        <dbReference type="Proteomes" id="UP000683360"/>
    </source>
</evidence>
<keyword evidence="4" id="KW-1185">Reference proteome</keyword>
<keyword evidence="2" id="KW-1133">Transmembrane helix</keyword>
<keyword evidence="2" id="KW-0812">Transmembrane</keyword>
<evidence type="ECO:0000256" key="1">
    <source>
        <dbReference type="SAM" id="MobiDB-lite"/>
    </source>
</evidence>
<protein>
    <submittedName>
        <fullName evidence="3">Uncharacterized protein</fullName>
    </submittedName>
</protein>
<gene>
    <name evidence="3" type="ORF">MEDL_8026</name>
</gene>
<dbReference type="AlphaFoldDB" id="A0A8S3QE87"/>
<name>A0A8S3QE87_MYTED</name>
<comment type="caution">
    <text evidence="3">The sequence shown here is derived from an EMBL/GenBank/DDBJ whole genome shotgun (WGS) entry which is preliminary data.</text>
</comment>
<feature type="compositionally biased region" description="Basic and acidic residues" evidence="1">
    <location>
        <begin position="188"/>
        <end position="247"/>
    </location>
</feature>
<organism evidence="3 4">
    <name type="scientific">Mytilus edulis</name>
    <name type="common">Blue mussel</name>
    <dbReference type="NCBI Taxonomy" id="6550"/>
    <lineage>
        <taxon>Eukaryota</taxon>
        <taxon>Metazoa</taxon>
        <taxon>Spiralia</taxon>
        <taxon>Lophotrochozoa</taxon>
        <taxon>Mollusca</taxon>
        <taxon>Bivalvia</taxon>
        <taxon>Autobranchia</taxon>
        <taxon>Pteriomorphia</taxon>
        <taxon>Mytilida</taxon>
        <taxon>Mytiloidea</taxon>
        <taxon>Mytilidae</taxon>
        <taxon>Mytilinae</taxon>
        <taxon>Mytilus</taxon>
    </lineage>
</organism>
<feature type="transmembrane region" description="Helical" evidence="2">
    <location>
        <begin position="81"/>
        <end position="101"/>
    </location>
</feature>
<sequence>MIKKEREIDKDTVVAYHARVQNQIKNELNGLNLGPGRFPMFLAGMFFLGGLILGVIGVLVITLRHRHVYLISWNDQFLGPAFIVFFLLCVGMGTYMVLVALRRTNKYRRGLVFRPIGDYGVAVTHKSRLNYEHETKEQLKSGTTPHDSFKPLATYTAKNDKYGRPLNDGYDNRGYKTDPRGPPPQYSERPDRRGPPRNREEDRSRGDKPRGPPGDRYREDRNRPSGPDDRRRGPPGDRYGDDRDRRGPPRGPPRGPRDPNDPDRRGPPRDPNDPDRRGPPRDPRDPDRRGPPRDPERRGPPRGPPRDPRDPDRRRDPRDGERRRQEDRRRYDDDRDRRRPEKVVEAGEPLIEKPPLPQVGPRPPVPPADSVVFSDSADVSSESIL</sequence>
<dbReference type="Proteomes" id="UP000683360">
    <property type="component" value="Unassembled WGS sequence"/>
</dbReference>
<proteinExistence type="predicted"/>
<evidence type="ECO:0000256" key="2">
    <source>
        <dbReference type="SAM" id="Phobius"/>
    </source>
</evidence>
<evidence type="ECO:0000313" key="3">
    <source>
        <dbReference type="EMBL" id="CAG2192868.1"/>
    </source>
</evidence>
<feature type="compositionally biased region" description="Low complexity" evidence="1">
    <location>
        <begin position="368"/>
        <end position="385"/>
    </location>
</feature>
<feature type="compositionally biased region" description="Basic and acidic residues" evidence="1">
    <location>
        <begin position="170"/>
        <end position="179"/>
    </location>
</feature>
<reference evidence="3" key="1">
    <citation type="submission" date="2021-03" db="EMBL/GenBank/DDBJ databases">
        <authorList>
            <person name="Bekaert M."/>
        </authorList>
    </citation>
    <scope>NUCLEOTIDE SEQUENCE</scope>
</reference>
<feature type="transmembrane region" description="Helical" evidence="2">
    <location>
        <begin position="41"/>
        <end position="61"/>
    </location>
</feature>
<feature type="compositionally biased region" description="Basic and acidic residues" evidence="1">
    <location>
        <begin position="255"/>
        <end position="345"/>
    </location>
</feature>
<feature type="compositionally biased region" description="Pro residues" evidence="1">
    <location>
        <begin position="352"/>
        <end position="367"/>
    </location>
</feature>
<keyword evidence="2" id="KW-0472">Membrane</keyword>
<dbReference type="OrthoDB" id="6146242at2759"/>
<dbReference type="EMBL" id="CAJPWZ010000455">
    <property type="protein sequence ID" value="CAG2192868.1"/>
    <property type="molecule type" value="Genomic_DNA"/>
</dbReference>
<accession>A0A8S3QE87</accession>